<dbReference type="EMBL" id="JADCNL010000005">
    <property type="protein sequence ID" value="KAG0481661.1"/>
    <property type="molecule type" value="Genomic_DNA"/>
</dbReference>
<dbReference type="AlphaFoldDB" id="A0A835V3E8"/>
<name>A0A835V3E8_VANPL</name>
<evidence type="ECO:0000313" key="3">
    <source>
        <dbReference type="Proteomes" id="UP000636800"/>
    </source>
</evidence>
<accession>A0A835V3E8</accession>
<reference evidence="2 3" key="1">
    <citation type="journal article" date="2020" name="Nat. Food">
        <title>A phased Vanilla planifolia genome enables genetic improvement of flavour and production.</title>
        <authorList>
            <person name="Hasing T."/>
            <person name="Tang H."/>
            <person name="Brym M."/>
            <person name="Khazi F."/>
            <person name="Huang T."/>
            <person name="Chambers A.H."/>
        </authorList>
    </citation>
    <scope>NUCLEOTIDE SEQUENCE [LARGE SCALE GENOMIC DNA]</scope>
    <source>
        <tissue evidence="2">Leaf</tissue>
    </source>
</reference>
<organism evidence="2 3">
    <name type="scientific">Vanilla planifolia</name>
    <name type="common">Vanilla</name>
    <dbReference type="NCBI Taxonomy" id="51239"/>
    <lineage>
        <taxon>Eukaryota</taxon>
        <taxon>Viridiplantae</taxon>
        <taxon>Streptophyta</taxon>
        <taxon>Embryophyta</taxon>
        <taxon>Tracheophyta</taxon>
        <taxon>Spermatophyta</taxon>
        <taxon>Magnoliopsida</taxon>
        <taxon>Liliopsida</taxon>
        <taxon>Asparagales</taxon>
        <taxon>Orchidaceae</taxon>
        <taxon>Vanilloideae</taxon>
        <taxon>Vanilleae</taxon>
        <taxon>Vanilla</taxon>
    </lineage>
</organism>
<evidence type="ECO:0000313" key="2">
    <source>
        <dbReference type="EMBL" id="KAG0481661.1"/>
    </source>
</evidence>
<evidence type="ECO:0000256" key="1">
    <source>
        <dbReference type="SAM" id="MobiDB-lite"/>
    </source>
</evidence>
<proteinExistence type="predicted"/>
<dbReference type="OrthoDB" id="187617at2759"/>
<sequence>MATRALPTRRRRPSGPKDLRLHPTVELTPTIATSYASASVSVTNGDGGSSAGGIENCRVVHSTPLCTRRKRSASATTSKKCSFRLAPPPPLSAVVCPPLRWLRCLPCPFRFPACNPLL</sequence>
<comment type="caution">
    <text evidence="2">The sequence shown here is derived from an EMBL/GenBank/DDBJ whole genome shotgun (WGS) entry which is preliminary data.</text>
</comment>
<gene>
    <name evidence="2" type="ORF">HPP92_012519</name>
</gene>
<protein>
    <submittedName>
        <fullName evidence="2">Uncharacterized protein</fullName>
    </submittedName>
</protein>
<dbReference type="Proteomes" id="UP000636800">
    <property type="component" value="Chromosome 5"/>
</dbReference>
<feature type="region of interest" description="Disordered" evidence="1">
    <location>
        <begin position="1"/>
        <end position="23"/>
    </location>
</feature>
<keyword evidence="3" id="KW-1185">Reference proteome</keyword>